<dbReference type="EMBL" id="FNVO01000003">
    <property type="protein sequence ID" value="SEG15153.1"/>
    <property type="molecule type" value="Genomic_DNA"/>
</dbReference>
<dbReference type="GO" id="GO:0030638">
    <property type="term" value="P:polyketide metabolic process"/>
    <property type="evidence" value="ECO:0007669"/>
    <property type="project" value="InterPro"/>
</dbReference>
<name>A0A1H5XU21_9ACTN</name>
<dbReference type="Proteomes" id="UP000236723">
    <property type="component" value="Unassembled WGS sequence"/>
</dbReference>
<dbReference type="OrthoDB" id="4153705at2"/>
<reference evidence="2" key="1">
    <citation type="submission" date="2016-10" db="EMBL/GenBank/DDBJ databases">
        <authorList>
            <person name="Varghese N."/>
            <person name="Submissions S."/>
        </authorList>
    </citation>
    <scope>NUCLEOTIDE SEQUENCE [LARGE SCALE GENOMIC DNA]</scope>
    <source>
        <strain evidence="2">DSM 43163</strain>
    </source>
</reference>
<dbReference type="SUPFAM" id="SSF54427">
    <property type="entry name" value="NTF2-like"/>
    <property type="match status" value="1"/>
</dbReference>
<sequence length="136" mass="15042">MIAIADLYRRWLGELWQGDLKVLHELCAPDFIGHWPDRDVRGVQEAAEQIGRTFTLFDKVATTIEVGPLVDGDLVSAHWTFAGDYRGGLPGATAAPGTRVSFTGMDMLRVTDGRFKEYWVVSDALGLMTRLGVFPS</sequence>
<protein>
    <submittedName>
        <fullName evidence="1">SnoaL-like polyketide cyclase</fullName>
    </submittedName>
</protein>
<evidence type="ECO:0000313" key="2">
    <source>
        <dbReference type="Proteomes" id="UP000236723"/>
    </source>
</evidence>
<accession>A0A1H5XU21</accession>
<dbReference type="RefSeq" id="WP_103937323.1">
    <property type="nucleotide sequence ID" value="NZ_FNVO01000003.1"/>
</dbReference>
<keyword evidence="2" id="KW-1185">Reference proteome</keyword>
<dbReference type="InterPro" id="IPR032710">
    <property type="entry name" value="NTF2-like_dom_sf"/>
</dbReference>
<dbReference type="AlphaFoldDB" id="A0A1H5XU21"/>
<gene>
    <name evidence="1" type="ORF">SAMN04489712_103406</name>
</gene>
<proteinExistence type="predicted"/>
<dbReference type="PANTHER" id="PTHR38436:SF1">
    <property type="entry name" value="ESTER CYCLASE"/>
    <property type="match status" value="1"/>
</dbReference>
<dbReference type="InterPro" id="IPR009959">
    <property type="entry name" value="Cyclase_SnoaL-like"/>
</dbReference>
<dbReference type="PANTHER" id="PTHR38436">
    <property type="entry name" value="POLYKETIDE CYCLASE SNOAL-LIKE DOMAIN"/>
    <property type="match status" value="1"/>
</dbReference>
<dbReference type="Pfam" id="PF07366">
    <property type="entry name" value="SnoaL"/>
    <property type="match status" value="1"/>
</dbReference>
<dbReference type="Gene3D" id="3.10.450.50">
    <property type="match status" value="1"/>
</dbReference>
<organism evidence="1 2">
    <name type="scientific">Thermomonospora echinospora</name>
    <dbReference type="NCBI Taxonomy" id="1992"/>
    <lineage>
        <taxon>Bacteria</taxon>
        <taxon>Bacillati</taxon>
        <taxon>Actinomycetota</taxon>
        <taxon>Actinomycetes</taxon>
        <taxon>Streptosporangiales</taxon>
        <taxon>Thermomonosporaceae</taxon>
        <taxon>Thermomonospora</taxon>
    </lineage>
</organism>
<evidence type="ECO:0000313" key="1">
    <source>
        <dbReference type="EMBL" id="SEG15153.1"/>
    </source>
</evidence>